<dbReference type="HOGENOM" id="CLU_025996_19_0_6"/>
<dbReference type="eggNOG" id="COG1215">
    <property type="taxonomic scope" value="Bacteria"/>
</dbReference>
<keyword evidence="4" id="KW-0808">Transferase</keyword>
<sequence length="327" mass="36255">MSCLIIIPCLNEADHIGDLLTHFSPSLTGNSKLVVVDGGSHDGTQEIVERWSEKDDHIVLLHNPDKIQSAAMNLAVDQFGDDYEYFIRIDAHGQYPEDFITTLLAEAKKHQADSVVVSMYTEGHTPFQVSAAIAQNSKLGNGGSPHRNAQNNGKWVEHGHHALMKISAYRAVGGYDETFVANEDAELDKRLTDAGYKIWLTGQTDMTYFPRKTPESLFKQYYNYGKGRAANCIKHNTIPKLRQLIPLSVVPVLLIALLLGKWHFIFALPALLWIAACLFVGATGKSEQFPLSAKLSGIPAMIMHFGWSLGFCAALLFPALRRKPVHD</sequence>
<dbReference type="CDD" id="cd02525">
    <property type="entry name" value="Succinoglycan_BP_ExoA"/>
    <property type="match status" value="1"/>
</dbReference>
<dbReference type="InterPro" id="IPR001173">
    <property type="entry name" value="Glyco_trans_2-like"/>
</dbReference>
<accession>A0A0U1P8K2</accession>
<dbReference type="Pfam" id="PF00535">
    <property type="entry name" value="Glycos_transf_2"/>
    <property type="match status" value="1"/>
</dbReference>
<dbReference type="Proteomes" id="UP000030675">
    <property type="component" value="Unassembled WGS sequence"/>
</dbReference>
<evidence type="ECO:0000256" key="1">
    <source>
        <dbReference type="ARBA" id="ARBA00038494"/>
    </source>
</evidence>
<organism evidence="4 5">
    <name type="scientific">Photobacterium leiognathi lrivu.4.1</name>
    <dbReference type="NCBI Taxonomy" id="1248232"/>
    <lineage>
        <taxon>Bacteria</taxon>
        <taxon>Pseudomonadati</taxon>
        <taxon>Pseudomonadota</taxon>
        <taxon>Gammaproteobacteria</taxon>
        <taxon>Vibrionales</taxon>
        <taxon>Vibrionaceae</taxon>
        <taxon>Photobacterium</taxon>
    </lineage>
</organism>
<keyword evidence="2" id="KW-0472">Membrane</keyword>
<protein>
    <submittedName>
        <fullName evidence="4">Glycosyltransferase</fullName>
    </submittedName>
</protein>
<feature type="transmembrane region" description="Helical" evidence="2">
    <location>
        <begin position="241"/>
        <end position="259"/>
    </location>
</feature>
<proteinExistence type="inferred from homology"/>
<dbReference type="InterPro" id="IPR029044">
    <property type="entry name" value="Nucleotide-diphossugar_trans"/>
</dbReference>
<feature type="domain" description="Glycosyltransferase 2-like" evidence="3">
    <location>
        <begin position="5"/>
        <end position="171"/>
    </location>
</feature>
<dbReference type="AlphaFoldDB" id="A0A0U1P8K2"/>
<dbReference type="PANTHER" id="PTHR43630">
    <property type="entry name" value="POLY-BETA-1,6-N-ACETYL-D-GLUCOSAMINE SYNTHASE"/>
    <property type="match status" value="1"/>
</dbReference>
<dbReference type="PANTHER" id="PTHR43630:SF2">
    <property type="entry name" value="GLYCOSYLTRANSFERASE"/>
    <property type="match status" value="1"/>
</dbReference>
<evidence type="ECO:0000259" key="3">
    <source>
        <dbReference type="Pfam" id="PF00535"/>
    </source>
</evidence>
<reference evidence="5" key="1">
    <citation type="submission" date="2012-12" db="EMBL/GenBank/DDBJ databases">
        <title>Genome Sequence of Photobacterium leiognathi lrivu.4.1.</title>
        <authorList>
            <person name="Urbanczyk H."/>
            <person name="Ogura Y."/>
            <person name="Hayashi T."/>
            <person name="Dunlap P.V."/>
        </authorList>
    </citation>
    <scope>NUCLEOTIDE SEQUENCE [LARGE SCALE GENOMIC DNA]</scope>
    <source>
        <strain evidence="5">lrivu.4.1</strain>
    </source>
</reference>
<evidence type="ECO:0000256" key="2">
    <source>
        <dbReference type="SAM" id="Phobius"/>
    </source>
</evidence>
<name>A0A0U1P8K2_PHOLE</name>
<dbReference type="GO" id="GO:0016740">
    <property type="term" value="F:transferase activity"/>
    <property type="evidence" value="ECO:0007669"/>
    <property type="project" value="UniProtKB-KW"/>
</dbReference>
<dbReference type="EMBL" id="DF196819">
    <property type="protein sequence ID" value="GAD30952.1"/>
    <property type="molecule type" value="Genomic_DNA"/>
</dbReference>
<dbReference type="RefSeq" id="WP_023933731.1">
    <property type="nucleotide sequence ID" value="NZ_DF196819.1"/>
</dbReference>
<dbReference type="Gene3D" id="3.90.550.10">
    <property type="entry name" value="Spore Coat Polysaccharide Biosynthesis Protein SpsA, Chain A"/>
    <property type="match status" value="1"/>
</dbReference>
<evidence type="ECO:0000313" key="5">
    <source>
        <dbReference type="Proteomes" id="UP000030675"/>
    </source>
</evidence>
<comment type="similarity">
    <text evidence="1">Belongs to the glycosyltransferase 2 family. WaaE/KdtX subfamily.</text>
</comment>
<keyword evidence="2" id="KW-0812">Transmembrane</keyword>
<gene>
    <name evidence="4" type="ORF">PLEI_2608</name>
</gene>
<feature type="transmembrane region" description="Helical" evidence="2">
    <location>
        <begin position="302"/>
        <end position="320"/>
    </location>
</feature>
<feature type="transmembrane region" description="Helical" evidence="2">
    <location>
        <begin position="264"/>
        <end position="282"/>
    </location>
</feature>
<keyword evidence="2" id="KW-1133">Transmembrane helix</keyword>
<dbReference type="SUPFAM" id="SSF53448">
    <property type="entry name" value="Nucleotide-diphospho-sugar transferases"/>
    <property type="match status" value="1"/>
</dbReference>
<evidence type="ECO:0000313" key="4">
    <source>
        <dbReference type="EMBL" id="GAD30952.1"/>
    </source>
</evidence>